<dbReference type="AlphaFoldDB" id="A0A4R3IFT6"/>
<evidence type="ECO:0000256" key="7">
    <source>
        <dbReference type="ARBA" id="ARBA00022840"/>
    </source>
</evidence>
<evidence type="ECO:0000313" key="12">
    <source>
        <dbReference type="EMBL" id="TCS43852.1"/>
    </source>
</evidence>
<dbReference type="GO" id="GO:0005737">
    <property type="term" value="C:cytoplasm"/>
    <property type="evidence" value="ECO:0007669"/>
    <property type="project" value="UniProtKB-SubCell"/>
</dbReference>
<comment type="caution">
    <text evidence="12">The sequence shown here is derived from an EMBL/GenBank/DDBJ whole genome shotgun (WGS) entry which is preliminary data.</text>
</comment>
<dbReference type="InterPro" id="IPR001238">
    <property type="entry name" value="DNA-binding_RecF"/>
</dbReference>
<keyword evidence="8 9" id="KW-0238">DNA-binding</keyword>
<dbReference type="PANTHER" id="PTHR32182">
    <property type="entry name" value="DNA REPLICATION AND REPAIR PROTEIN RECF"/>
    <property type="match status" value="1"/>
</dbReference>
<dbReference type="InterPro" id="IPR018078">
    <property type="entry name" value="DNA-binding_RecF_CS"/>
</dbReference>
<evidence type="ECO:0000256" key="1">
    <source>
        <dbReference type="ARBA" id="ARBA00004496"/>
    </source>
</evidence>
<evidence type="ECO:0000256" key="4">
    <source>
        <dbReference type="ARBA" id="ARBA00022490"/>
    </source>
</evidence>
<keyword evidence="7 9" id="KW-0067">ATP-binding</keyword>
<organism evidence="12 13">
    <name type="scientific">Reinekea marinisedimentorum</name>
    <dbReference type="NCBI Taxonomy" id="230495"/>
    <lineage>
        <taxon>Bacteria</taxon>
        <taxon>Pseudomonadati</taxon>
        <taxon>Pseudomonadota</taxon>
        <taxon>Gammaproteobacteria</taxon>
        <taxon>Oceanospirillales</taxon>
        <taxon>Saccharospirillaceae</taxon>
        <taxon>Reinekea</taxon>
    </lineage>
</organism>
<dbReference type="GO" id="GO:0006302">
    <property type="term" value="P:double-strand break repair"/>
    <property type="evidence" value="ECO:0007669"/>
    <property type="project" value="TreeGrafter"/>
</dbReference>
<gene>
    <name evidence="9" type="primary">recF</name>
    <name evidence="12" type="ORF">BCF53_101195</name>
</gene>
<dbReference type="PROSITE" id="PS00618">
    <property type="entry name" value="RECF_2"/>
    <property type="match status" value="1"/>
</dbReference>
<dbReference type="GO" id="GO:0009432">
    <property type="term" value="P:SOS response"/>
    <property type="evidence" value="ECO:0007669"/>
    <property type="project" value="UniProtKB-UniRule"/>
</dbReference>
<dbReference type="Gene3D" id="1.20.1050.90">
    <property type="entry name" value="RecF/RecN/SMC, N-terminal domain"/>
    <property type="match status" value="1"/>
</dbReference>
<keyword evidence="6 9" id="KW-0547">Nucleotide-binding</keyword>
<evidence type="ECO:0000256" key="5">
    <source>
        <dbReference type="ARBA" id="ARBA00022705"/>
    </source>
</evidence>
<sequence length="369" mass="41734">MSIRTLSINGVRNLESIDLSPSGTINVFFGENGSGKTSIIESVHLLAMTRSFNQARTRTALSLDADSLEVSGDLTDLGSLSYHREPNGKYRVLINHKPVQSISTLAHSVPTQLIYSGTFSLLEGSPSDRRKFLDWGVFHESEGFLEDWRLFQKCLKNRNSLLRSGKIDRSELQVWERGFIDTSVRIDQARKEYLAIFSPVFKDILSQLTDLESVELSYSRGWDKTRELADVLESQKARDCKIGYTQAGPQRADLRIRVNRLNAVDVLSRGQQKLVICALKIAQSALLQSQVTQPTIFLIDDLPSELDERHIKKLCRLLENIGCQVFMTAVESAPLVKIWQQPEQVRMFHVEHGSVSKVFNLGENNDRKL</sequence>
<dbReference type="HAMAP" id="MF_00365">
    <property type="entry name" value="RecF"/>
    <property type="match status" value="1"/>
</dbReference>
<keyword evidence="9 10" id="KW-0742">SOS response</keyword>
<dbReference type="GO" id="GO:0000731">
    <property type="term" value="P:DNA synthesis involved in DNA repair"/>
    <property type="evidence" value="ECO:0007669"/>
    <property type="project" value="TreeGrafter"/>
</dbReference>
<feature type="binding site" evidence="9">
    <location>
        <begin position="30"/>
        <end position="37"/>
    </location>
    <ligand>
        <name>ATP</name>
        <dbReference type="ChEBI" id="CHEBI:30616"/>
    </ligand>
</feature>
<dbReference type="PANTHER" id="PTHR32182:SF0">
    <property type="entry name" value="DNA REPLICATION AND REPAIR PROTEIN RECF"/>
    <property type="match status" value="1"/>
</dbReference>
<evidence type="ECO:0000256" key="8">
    <source>
        <dbReference type="ARBA" id="ARBA00023125"/>
    </source>
</evidence>
<keyword evidence="5 9" id="KW-0235">DNA replication</keyword>
<dbReference type="GO" id="GO:0006260">
    <property type="term" value="P:DNA replication"/>
    <property type="evidence" value="ECO:0007669"/>
    <property type="project" value="UniProtKB-UniRule"/>
</dbReference>
<protein>
    <recommendedName>
        <fullName evidence="3 9">DNA replication and repair protein RecF</fullName>
    </recommendedName>
</protein>
<evidence type="ECO:0000256" key="10">
    <source>
        <dbReference type="RuleBase" id="RU000578"/>
    </source>
</evidence>
<dbReference type="Proteomes" id="UP000295793">
    <property type="component" value="Unassembled WGS sequence"/>
</dbReference>
<evidence type="ECO:0000256" key="3">
    <source>
        <dbReference type="ARBA" id="ARBA00020170"/>
    </source>
</evidence>
<dbReference type="OrthoDB" id="9803889at2"/>
<dbReference type="InterPro" id="IPR003395">
    <property type="entry name" value="RecF/RecN/SMC_N"/>
</dbReference>
<dbReference type="InterPro" id="IPR027417">
    <property type="entry name" value="P-loop_NTPase"/>
</dbReference>
<keyword evidence="9 10" id="KW-0227">DNA damage</keyword>
<dbReference type="InterPro" id="IPR042174">
    <property type="entry name" value="RecF_2"/>
</dbReference>
<reference evidence="12 13" key="1">
    <citation type="submission" date="2019-03" db="EMBL/GenBank/DDBJ databases">
        <title>Genomic Encyclopedia of Archaeal and Bacterial Type Strains, Phase II (KMG-II): from individual species to whole genera.</title>
        <authorList>
            <person name="Goeker M."/>
        </authorList>
    </citation>
    <scope>NUCLEOTIDE SEQUENCE [LARGE SCALE GENOMIC DNA]</scope>
    <source>
        <strain evidence="12 13">DSM 15388</strain>
    </source>
</reference>
<keyword evidence="4 9" id="KW-0963">Cytoplasm</keyword>
<dbReference type="RefSeq" id="WP_132698959.1">
    <property type="nucleotide sequence ID" value="NZ_SLZR01000001.1"/>
</dbReference>
<feature type="domain" description="RecF/RecN/SMC N-terminal" evidence="11">
    <location>
        <begin position="3"/>
        <end position="351"/>
    </location>
</feature>
<dbReference type="GO" id="GO:0003697">
    <property type="term" value="F:single-stranded DNA binding"/>
    <property type="evidence" value="ECO:0007669"/>
    <property type="project" value="UniProtKB-UniRule"/>
</dbReference>
<dbReference type="PROSITE" id="PS00617">
    <property type="entry name" value="RECF_1"/>
    <property type="match status" value="1"/>
</dbReference>
<dbReference type="GO" id="GO:0005524">
    <property type="term" value="F:ATP binding"/>
    <property type="evidence" value="ECO:0007669"/>
    <property type="project" value="UniProtKB-UniRule"/>
</dbReference>
<keyword evidence="9 10" id="KW-0234">DNA repair</keyword>
<evidence type="ECO:0000313" key="13">
    <source>
        <dbReference type="Proteomes" id="UP000295793"/>
    </source>
</evidence>
<evidence type="ECO:0000256" key="2">
    <source>
        <dbReference type="ARBA" id="ARBA00008016"/>
    </source>
</evidence>
<name>A0A4R3IFT6_9GAMM</name>
<dbReference type="NCBIfam" id="TIGR00611">
    <property type="entry name" value="recf"/>
    <property type="match status" value="1"/>
</dbReference>
<comment type="similarity">
    <text evidence="2 9 10">Belongs to the RecF family.</text>
</comment>
<dbReference type="Gene3D" id="3.40.50.300">
    <property type="entry name" value="P-loop containing nucleotide triphosphate hydrolases"/>
    <property type="match status" value="1"/>
</dbReference>
<dbReference type="Pfam" id="PF02463">
    <property type="entry name" value="SMC_N"/>
    <property type="match status" value="1"/>
</dbReference>
<evidence type="ECO:0000259" key="11">
    <source>
        <dbReference type="Pfam" id="PF02463"/>
    </source>
</evidence>
<comment type="subcellular location">
    <subcellularLocation>
        <location evidence="1 9 10">Cytoplasm</location>
    </subcellularLocation>
</comment>
<dbReference type="SUPFAM" id="SSF52540">
    <property type="entry name" value="P-loop containing nucleoside triphosphate hydrolases"/>
    <property type="match status" value="1"/>
</dbReference>
<dbReference type="EMBL" id="SLZR01000001">
    <property type="protein sequence ID" value="TCS43852.1"/>
    <property type="molecule type" value="Genomic_DNA"/>
</dbReference>
<evidence type="ECO:0000256" key="9">
    <source>
        <dbReference type="HAMAP-Rule" id="MF_00365"/>
    </source>
</evidence>
<keyword evidence="13" id="KW-1185">Reference proteome</keyword>
<evidence type="ECO:0000256" key="6">
    <source>
        <dbReference type="ARBA" id="ARBA00022741"/>
    </source>
</evidence>
<comment type="function">
    <text evidence="9 10">The RecF protein is involved in DNA metabolism; it is required for DNA replication and normal SOS inducibility. RecF binds preferentially to single-stranded, linear DNA. It also seems to bind ATP.</text>
</comment>
<proteinExistence type="inferred from homology"/>
<accession>A0A4R3IFT6</accession>